<accession>A0A926F047</accession>
<evidence type="ECO:0000256" key="1">
    <source>
        <dbReference type="SAM" id="Phobius"/>
    </source>
</evidence>
<sequence length="584" mass="69106">MKFGERIKSSFYGMKKSAERFPITIVTSIILTMFLIYYRESGINLEQNIRDNLIKLNMIIGMGIPLSLSIGLLMEAYDIKKINNKIIGYFIGLICLISYYHFGLRGFNYVSLSRYMGIIIFLILSILYLNRIKVHNNYEKYTINIFNNFFISVLYSLVLLFGIFIILFTIDNLFDIDINSKIYYYVFLIISLVFFIALFLSKYPEKEEKFSSYHYPKSLMVLLSYIVIPLITIYTLILYIYFLKILITWSWPKGLVSHLVIWYSAVSIGVIFLISPIFEENIFCKLFKIYFPKLNLPILLMMFISIGQRIEQYGITENRYYIVVFGIWITAMMIYYSMKKSFRNIIIPVSLSFVVLISVVGPFNSFSVSKYSQNRRLENTLLKNNMISENKIISNKDLNREAKKEIINIMEYFNTKHSLEDIKVLDENFKLEHMEKVFGFKYEDYNDIQNHEYFYYTRDKSEEIDISGYDYLIDMEGYTGNRNININDIKITYYGNKELLEIIDKNQDKISIKLNDILLEKYNDFNTKGGPHKEIRSQNEMTYEAKNKNIKFKIVFDNISVYVPKSGEQVTIETYDYKLFIINK</sequence>
<reference evidence="2 3" key="1">
    <citation type="submission" date="2020-08" db="EMBL/GenBank/DDBJ databases">
        <title>Genome public.</title>
        <authorList>
            <person name="Liu C."/>
            <person name="Sun Q."/>
        </authorList>
    </citation>
    <scope>NUCLEOTIDE SEQUENCE [LARGE SCALE GENOMIC DNA]</scope>
    <source>
        <strain evidence="2 3">NSJ-26</strain>
    </source>
</reference>
<feature type="transmembrane region" description="Helical" evidence="1">
    <location>
        <begin position="58"/>
        <end position="74"/>
    </location>
</feature>
<feature type="transmembrane region" description="Helical" evidence="1">
    <location>
        <begin position="149"/>
        <end position="170"/>
    </location>
</feature>
<keyword evidence="1" id="KW-0472">Membrane</keyword>
<feature type="transmembrane region" description="Helical" evidence="1">
    <location>
        <begin position="109"/>
        <end position="129"/>
    </location>
</feature>
<comment type="caution">
    <text evidence="2">The sequence shown here is derived from an EMBL/GenBank/DDBJ whole genome shotgun (WGS) entry which is preliminary data.</text>
</comment>
<feature type="transmembrane region" description="Helical" evidence="1">
    <location>
        <begin position="255"/>
        <end position="278"/>
    </location>
</feature>
<keyword evidence="3" id="KW-1185">Reference proteome</keyword>
<organism evidence="2 3">
    <name type="scientific">Wansuia hejianensis</name>
    <dbReference type="NCBI Taxonomy" id="2763667"/>
    <lineage>
        <taxon>Bacteria</taxon>
        <taxon>Bacillati</taxon>
        <taxon>Bacillota</taxon>
        <taxon>Clostridia</taxon>
        <taxon>Lachnospirales</taxon>
        <taxon>Lachnospiraceae</taxon>
        <taxon>Wansuia</taxon>
    </lineage>
</organism>
<name>A0A926F047_9FIRM</name>
<dbReference type="Proteomes" id="UP000601522">
    <property type="component" value="Unassembled WGS sequence"/>
</dbReference>
<feature type="transmembrane region" description="Helical" evidence="1">
    <location>
        <begin position="182"/>
        <end position="201"/>
    </location>
</feature>
<feature type="transmembrane region" description="Helical" evidence="1">
    <location>
        <begin position="320"/>
        <end position="338"/>
    </location>
</feature>
<dbReference type="Pfam" id="PF13687">
    <property type="entry name" value="DUF4153"/>
    <property type="match status" value="1"/>
</dbReference>
<protein>
    <submittedName>
        <fullName evidence="2">DUF4153 domain-containing protein</fullName>
    </submittedName>
</protein>
<dbReference type="AlphaFoldDB" id="A0A926F047"/>
<keyword evidence="1" id="KW-1133">Transmembrane helix</keyword>
<feature type="transmembrane region" description="Helical" evidence="1">
    <location>
        <begin position="222"/>
        <end position="243"/>
    </location>
</feature>
<dbReference type="EMBL" id="JACRTK010000001">
    <property type="protein sequence ID" value="MBC8589582.1"/>
    <property type="molecule type" value="Genomic_DNA"/>
</dbReference>
<evidence type="ECO:0000313" key="3">
    <source>
        <dbReference type="Proteomes" id="UP000601522"/>
    </source>
</evidence>
<keyword evidence="1" id="KW-0812">Transmembrane</keyword>
<feature type="transmembrane region" description="Helical" evidence="1">
    <location>
        <begin position="21"/>
        <end position="38"/>
    </location>
</feature>
<dbReference type="InterPro" id="IPR025291">
    <property type="entry name" value="DUF4153"/>
</dbReference>
<proteinExistence type="predicted"/>
<feature type="transmembrane region" description="Helical" evidence="1">
    <location>
        <begin position="345"/>
        <end position="363"/>
    </location>
</feature>
<gene>
    <name evidence="2" type="ORF">H8689_00285</name>
</gene>
<feature type="transmembrane region" description="Helical" evidence="1">
    <location>
        <begin position="290"/>
        <end position="308"/>
    </location>
</feature>
<evidence type="ECO:0000313" key="2">
    <source>
        <dbReference type="EMBL" id="MBC8589582.1"/>
    </source>
</evidence>
<feature type="transmembrane region" description="Helical" evidence="1">
    <location>
        <begin position="86"/>
        <end position="103"/>
    </location>
</feature>
<dbReference type="RefSeq" id="WP_249322404.1">
    <property type="nucleotide sequence ID" value="NZ_JACRTK010000001.1"/>
</dbReference>